<dbReference type="InterPro" id="IPR025377">
    <property type="entry name" value="DUF4367"/>
</dbReference>
<dbReference type="EMBL" id="JBBMEJ010000009">
    <property type="protein sequence ID" value="MEQ2371030.1"/>
    <property type="molecule type" value="Genomic_DNA"/>
</dbReference>
<keyword evidence="1" id="KW-0472">Membrane</keyword>
<evidence type="ECO:0000256" key="1">
    <source>
        <dbReference type="SAM" id="Phobius"/>
    </source>
</evidence>
<protein>
    <submittedName>
        <fullName evidence="3">DUF4367 domain-containing protein</fullName>
    </submittedName>
</protein>
<keyword evidence="1" id="KW-1133">Transmembrane helix</keyword>
<dbReference type="Pfam" id="PF14285">
    <property type="entry name" value="DUF4367"/>
    <property type="match status" value="1"/>
</dbReference>
<evidence type="ECO:0000313" key="3">
    <source>
        <dbReference type="EMBL" id="MEQ2371030.1"/>
    </source>
</evidence>
<name>A0ABV1BFH5_9FIRM</name>
<comment type="caution">
    <text evidence="3">The sequence shown here is derived from an EMBL/GenBank/DDBJ whole genome shotgun (WGS) entry which is preliminary data.</text>
</comment>
<keyword evidence="4" id="KW-1185">Reference proteome</keyword>
<sequence length="285" mass="33245">MKNFRDEELKKWLAEEYYREADEMERILFPDGNIPEYEETEEETKAAYARLVERLKADGIYEEENNSYETDGHRGKNLKDDEKIKIVYLPARKQNRFVRVAAILAICVAGVFAAGMTSQANRSYFIDSVRYWVGDDTKIVIDNDKNSDVYSVDEDNAIANIKEQLGIDVPYLMYRPNGLEFKNYKVSKDFEYAILEYQYNDKILSIYINKYNNANKSSGASLDGKEIGTIELDKEDVAIQIKKIKAKGDKQPTYIAYWITSSEFYQVECQMKEKEFIKVIRNIKF</sequence>
<accession>A0ABV1BFH5</accession>
<gene>
    <name evidence="3" type="ORF">WMO28_08750</name>
</gene>
<keyword evidence="1" id="KW-0812">Transmembrane</keyword>
<organism evidence="3 4">
    <name type="scientific">Blautia aquisgranensis</name>
    <dbReference type="NCBI Taxonomy" id="3133153"/>
    <lineage>
        <taxon>Bacteria</taxon>
        <taxon>Bacillati</taxon>
        <taxon>Bacillota</taxon>
        <taxon>Clostridia</taxon>
        <taxon>Lachnospirales</taxon>
        <taxon>Lachnospiraceae</taxon>
        <taxon>Blautia</taxon>
    </lineage>
</organism>
<feature type="domain" description="DUF4367" evidence="2">
    <location>
        <begin position="172"/>
        <end position="283"/>
    </location>
</feature>
<evidence type="ECO:0000313" key="4">
    <source>
        <dbReference type="Proteomes" id="UP001473063"/>
    </source>
</evidence>
<dbReference type="RefSeq" id="WP_349056704.1">
    <property type="nucleotide sequence ID" value="NZ_JBBMEJ010000009.1"/>
</dbReference>
<dbReference type="Proteomes" id="UP001473063">
    <property type="component" value="Unassembled WGS sequence"/>
</dbReference>
<proteinExistence type="predicted"/>
<feature type="transmembrane region" description="Helical" evidence="1">
    <location>
        <begin position="97"/>
        <end position="116"/>
    </location>
</feature>
<evidence type="ECO:0000259" key="2">
    <source>
        <dbReference type="Pfam" id="PF14285"/>
    </source>
</evidence>
<reference evidence="3 4" key="1">
    <citation type="submission" date="2024-03" db="EMBL/GenBank/DDBJ databases">
        <title>Human intestinal bacterial collection.</title>
        <authorList>
            <person name="Pauvert C."/>
            <person name="Hitch T.C.A."/>
            <person name="Clavel T."/>
        </authorList>
    </citation>
    <scope>NUCLEOTIDE SEQUENCE [LARGE SCALE GENOMIC DNA]</scope>
    <source>
        <strain evidence="3 4">CLA-JM-H16</strain>
    </source>
</reference>